<evidence type="ECO:0000313" key="2">
    <source>
        <dbReference type="EMBL" id="QIN81966.1"/>
    </source>
</evidence>
<gene>
    <name evidence="2" type="ORF">GBA63_04390</name>
</gene>
<name>A0A6G8Q682_9ACTN</name>
<dbReference type="KEGG" id="rub:GBA63_04390"/>
<keyword evidence="3" id="KW-1185">Reference proteome</keyword>
<dbReference type="EMBL" id="CP045119">
    <property type="protein sequence ID" value="QIN81966.1"/>
    <property type="molecule type" value="Genomic_DNA"/>
</dbReference>
<feature type="region of interest" description="Disordered" evidence="1">
    <location>
        <begin position="14"/>
        <end position="33"/>
    </location>
</feature>
<protein>
    <submittedName>
        <fullName evidence="2">Uncharacterized protein</fullName>
    </submittedName>
</protein>
<accession>A0A6G8Q682</accession>
<sequence length="63" mass="6718">MEVPKAMIVEKIRGKSGAEKANEADKELPDKVDTETDAALLEKYGLSHEDLSEDFGGQAPSAG</sequence>
<evidence type="ECO:0000313" key="3">
    <source>
        <dbReference type="Proteomes" id="UP000501452"/>
    </source>
</evidence>
<dbReference type="RefSeq" id="WP_166173829.1">
    <property type="nucleotide sequence ID" value="NZ_CP045119.1"/>
</dbReference>
<reference evidence="2 3" key="1">
    <citation type="submission" date="2019-10" db="EMBL/GenBank/DDBJ databases">
        <title>Rubrobacter sp nov SCSIO 52090 isolated from a deep-sea sediment in the South China Sea.</title>
        <authorList>
            <person name="Chen R.W."/>
        </authorList>
    </citation>
    <scope>NUCLEOTIDE SEQUENCE [LARGE SCALE GENOMIC DNA]</scope>
    <source>
        <strain evidence="2 3">SCSIO 52909</strain>
    </source>
</reference>
<organism evidence="2 3">
    <name type="scientific">Rubrobacter tropicus</name>
    <dbReference type="NCBI Taxonomy" id="2653851"/>
    <lineage>
        <taxon>Bacteria</taxon>
        <taxon>Bacillati</taxon>
        <taxon>Actinomycetota</taxon>
        <taxon>Rubrobacteria</taxon>
        <taxon>Rubrobacterales</taxon>
        <taxon>Rubrobacteraceae</taxon>
        <taxon>Rubrobacter</taxon>
    </lineage>
</organism>
<dbReference type="Proteomes" id="UP000501452">
    <property type="component" value="Chromosome"/>
</dbReference>
<evidence type="ECO:0000256" key="1">
    <source>
        <dbReference type="SAM" id="MobiDB-lite"/>
    </source>
</evidence>
<proteinExistence type="predicted"/>
<dbReference type="AlphaFoldDB" id="A0A6G8Q682"/>